<evidence type="ECO:0008006" key="5">
    <source>
        <dbReference type="Google" id="ProtNLM"/>
    </source>
</evidence>
<sequence length="132" mass="14983">MMKDRYEQEIEQILNELDAEIPDGNGDGPHPVSPVPPLDDRPSPFAPQPRPRMRLISPVKLALLGLIVVVIGLILFHQPMLALAGVGIVALALVWMFIQRISSQPQQMWRGRPVDPPPPQSTWERFRRWLAR</sequence>
<organism evidence="3 4">
    <name type="scientific">Geodia barretti</name>
    <name type="common">Barrett's horny sponge</name>
    <dbReference type="NCBI Taxonomy" id="519541"/>
    <lineage>
        <taxon>Eukaryota</taxon>
        <taxon>Metazoa</taxon>
        <taxon>Porifera</taxon>
        <taxon>Demospongiae</taxon>
        <taxon>Heteroscleromorpha</taxon>
        <taxon>Tetractinellida</taxon>
        <taxon>Astrophorina</taxon>
        <taxon>Geodiidae</taxon>
        <taxon>Geodia</taxon>
    </lineage>
</organism>
<keyword evidence="4" id="KW-1185">Reference proteome</keyword>
<reference evidence="3" key="1">
    <citation type="submission" date="2023-03" db="EMBL/GenBank/DDBJ databases">
        <authorList>
            <person name="Steffen K."/>
            <person name="Cardenas P."/>
        </authorList>
    </citation>
    <scope>NUCLEOTIDE SEQUENCE</scope>
</reference>
<dbReference type="Proteomes" id="UP001174909">
    <property type="component" value="Unassembled WGS sequence"/>
</dbReference>
<protein>
    <recommendedName>
        <fullName evidence="5">DUF3040 domain-containing protein</fullName>
    </recommendedName>
</protein>
<evidence type="ECO:0000313" key="3">
    <source>
        <dbReference type="EMBL" id="CAI8043061.1"/>
    </source>
</evidence>
<gene>
    <name evidence="3" type="ORF">GBAR_LOCUS23888</name>
</gene>
<name>A0AA35X831_GEOBA</name>
<keyword evidence="2" id="KW-0472">Membrane</keyword>
<evidence type="ECO:0000256" key="2">
    <source>
        <dbReference type="SAM" id="Phobius"/>
    </source>
</evidence>
<feature type="transmembrane region" description="Helical" evidence="2">
    <location>
        <begin position="55"/>
        <end position="75"/>
    </location>
</feature>
<dbReference type="EMBL" id="CASHTH010003296">
    <property type="protein sequence ID" value="CAI8043061.1"/>
    <property type="molecule type" value="Genomic_DNA"/>
</dbReference>
<evidence type="ECO:0000256" key="1">
    <source>
        <dbReference type="SAM" id="MobiDB-lite"/>
    </source>
</evidence>
<feature type="region of interest" description="Disordered" evidence="1">
    <location>
        <begin position="17"/>
        <end position="49"/>
    </location>
</feature>
<keyword evidence="2" id="KW-1133">Transmembrane helix</keyword>
<keyword evidence="2" id="KW-0812">Transmembrane</keyword>
<accession>A0AA35X831</accession>
<proteinExistence type="predicted"/>
<feature type="transmembrane region" description="Helical" evidence="2">
    <location>
        <begin position="81"/>
        <end position="98"/>
    </location>
</feature>
<comment type="caution">
    <text evidence="3">The sequence shown here is derived from an EMBL/GenBank/DDBJ whole genome shotgun (WGS) entry which is preliminary data.</text>
</comment>
<dbReference type="AlphaFoldDB" id="A0AA35X831"/>
<evidence type="ECO:0000313" key="4">
    <source>
        <dbReference type="Proteomes" id="UP001174909"/>
    </source>
</evidence>